<evidence type="ECO:0000256" key="1">
    <source>
        <dbReference type="SAM" id="Phobius"/>
    </source>
</evidence>
<keyword evidence="1" id="KW-0812">Transmembrane</keyword>
<organism evidence="2 3">
    <name type="scientific">Diversispora eburnea</name>
    <dbReference type="NCBI Taxonomy" id="1213867"/>
    <lineage>
        <taxon>Eukaryota</taxon>
        <taxon>Fungi</taxon>
        <taxon>Fungi incertae sedis</taxon>
        <taxon>Mucoromycota</taxon>
        <taxon>Glomeromycotina</taxon>
        <taxon>Glomeromycetes</taxon>
        <taxon>Diversisporales</taxon>
        <taxon>Diversisporaceae</taxon>
        <taxon>Diversispora</taxon>
    </lineage>
</organism>
<comment type="caution">
    <text evidence="2">The sequence shown here is derived from an EMBL/GenBank/DDBJ whole genome shotgun (WGS) entry which is preliminary data.</text>
</comment>
<evidence type="ECO:0000313" key="2">
    <source>
        <dbReference type="EMBL" id="CAG8659948.1"/>
    </source>
</evidence>
<dbReference type="OrthoDB" id="2431171at2759"/>
<evidence type="ECO:0000313" key="3">
    <source>
        <dbReference type="Proteomes" id="UP000789706"/>
    </source>
</evidence>
<keyword evidence="1" id="KW-0472">Membrane</keyword>
<reference evidence="2" key="1">
    <citation type="submission" date="2021-06" db="EMBL/GenBank/DDBJ databases">
        <authorList>
            <person name="Kallberg Y."/>
            <person name="Tangrot J."/>
            <person name="Rosling A."/>
        </authorList>
    </citation>
    <scope>NUCLEOTIDE SEQUENCE</scope>
    <source>
        <strain evidence="2">AZ414A</strain>
    </source>
</reference>
<keyword evidence="1" id="KW-1133">Transmembrane helix</keyword>
<sequence length="89" mass="10289">MGILGTAITYSFLTSSSILLNKIFYITIFIKNQLFTYGKMVGKNYTFDNETIHQFENNIYKYWYWIKDTYPEIGTVASRIFGICANAAS</sequence>
<proteinExistence type="predicted"/>
<protein>
    <submittedName>
        <fullName evidence="2">3847_t:CDS:1</fullName>
    </submittedName>
</protein>
<keyword evidence="3" id="KW-1185">Reference proteome</keyword>
<feature type="non-terminal residue" evidence="2">
    <location>
        <position position="89"/>
    </location>
</feature>
<name>A0A9N9E0W6_9GLOM</name>
<gene>
    <name evidence="2" type="ORF">DEBURN_LOCUS11727</name>
</gene>
<dbReference type="Proteomes" id="UP000789706">
    <property type="component" value="Unassembled WGS sequence"/>
</dbReference>
<dbReference type="EMBL" id="CAJVPK010008223">
    <property type="protein sequence ID" value="CAG8659948.1"/>
    <property type="molecule type" value="Genomic_DNA"/>
</dbReference>
<dbReference type="AlphaFoldDB" id="A0A9N9E0W6"/>
<feature type="transmembrane region" description="Helical" evidence="1">
    <location>
        <begin position="12"/>
        <end position="30"/>
    </location>
</feature>
<accession>A0A9N9E0W6</accession>